<reference evidence="9" key="1">
    <citation type="submission" date="2021-02" db="EMBL/GenBank/DDBJ databases">
        <title>First Annotated Genome of the Yellow-green Alga Tribonema minus.</title>
        <authorList>
            <person name="Mahan K.M."/>
        </authorList>
    </citation>
    <scope>NUCLEOTIDE SEQUENCE</scope>
    <source>
        <strain evidence="9">UTEX B ZZ1240</strain>
    </source>
</reference>
<feature type="region of interest" description="Disordered" evidence="7">
    <location>
        <begin position="1178"/>
        <end position="1261"/>
    </location>
</feature>
<comment type="catalytic activity">
    <reaction evidence="1">
        <text>Hydrolysis of terminal non-reducing beta-D-galactose residues in beta-D-galactosides.</text>
        <dbReference type="EC" id="3.2.1.23"/>
    </reaction>
</comment>
<name>A0A835ZBT9_9STRA</name>
<feature type="domain" description="Beta galactosidase small chain/" evidence="8">
    <location>
        <begin position="1124"/>
        <end position="1465"/>
    </location>
</feature>
<proteinExistence type="inferred from homology"/>
<dbReference type="InterPro" id="IPR008979">
    <property type="entry name" value="Galactose-bd-like_sf"/>
</dbReference>
<evidence type="ECO:0000256" key="4">
    <source>
        <dbReference type="ARBA" id="ARBA00022801"/>
    </source>
</evidence>
<dbReference type="Gene3D" id="3.20.20.80">
    <property type="entry name" value="Glycosidases"/>
    <property type="match status" value="1"/>
</dbReference>
<feature type="compositionally biased region" description="Low complexity" evidence="7">
    <location>
        <begin position="823"/>
        <end position="841"/>
    </location>
</feature>
<dbReference type="SMART" id="SM01038">
    <property type="entry name" value="Bgal_small_N"/>
    <property type="match status" value="1"/>
</dbReference>
<keyword evidence="10" id="KW-1185">Reference proteome</keyword>
<dbReference type="EC" id="3.2.1.23" evidence="3"/>
<evidence type="ECO:0000256" key="5">
    <source>
        <dbReference type="ARBA" id="ARBA00023295"/>
    </source>
</evidence>
<dbReference type="GO" id="GO:0004565">
    <property type="term" value="F:beta-galactosidase activity"/>
    <property type="evidence" value="ECO:0007669"/>
    <property type="project" value="UniProtKB-EC"/>
</dbReference>
<feature type="region of interest" description="Disordered" evidence="7">
    <location>
        <begin position="1"/>
        <end position="27"/>
    </location>
</feature>
<dbReference type="InterPro" id="IPR004199">
    <property type="entry name" value="B-gal_small/dom_5"/>
</dbReference>
<dbReference type="Pfam" id="PF02837">
    <property type="entry name" value="Glyco_hydro_2_N"/>
    <property type="match status" value="1"/>
</dbReference>
<feature type="region of interest" description="Disordered" evidence="7">
    <location>
        <begin position="813"/>
        <end position="847"/>
    </location>
</feature>
<feature type="region of interest" description="Disordered" evidence="7">
    <location>
        <begin position="296"/>
        <end position="336"/>
    </location>
</feature>
<sequence>MSRRKGSPATDIRDWENPLVTGRNRLPPRPILGSFPLQGLAYGHVGAPEASPYTQSLDGDWNFKLFGSPEEALTTQFWRQSDHSPAEQWRPLAVPGCWQLQLEPGADPPIYTNIQYPIPVTPPRVPERNPTGCYVRTVEVAQGWAGRRIVLHFGGVDSAFYVWVNGQLQGFSKDSRLPAEFDVTEALNTTGANTVAVMVVRWSDGAFLEDQDHWHLSGIYRSVHLVALPSNGAITDYSWQADVQLHPQDRSAESVTAAAAATVTVLCDVQSTDNSGADVEVAASLFEDGVVPLPTLAGSSGTSDSTSGGGSSGGGSSSAAPVMEAPRPPPPSPVASTTITAAAAASGVAQRVTLQFVVSLPQLWSPERPYLYTLVLSTSSSGSSSSAQLGRSNSSSGSSSELQVLQSESCRVGFRVMTIGGAAISGNGGSRDGGDGVLRVNGARIVVNGANRHEHDDVGGYAVTRATMVQDVLLMKRFNFNAVRTSHYPNDPWFYDLCSRAGLYVIDETNIETHGMQPYPGYLSDHPDWKGAYLDRVQRMVQRDKNHPCVIAWSLGNESGYGTNHDAMAEWVRSVDTSRLLMYEPACYGIPKARNDGTTASVGSIIAAAPVPATDVLCPMYLRVNECRDLAATRPHAPLILCEYSHAMGNSCGGLDKYWELFWEPGGRCQGGFVWDWVDQGIRKKVNAGGGGYGKCSHGLTPDSNGMVETWAYGGDFNEPVTDYDFCINGATWPDRTPHPALYEFKHLAKPFTASTAAVPIPLSGAGTHRIPLKLVNRYQHTPSLAATLTFGWELLSSTGHVVGSEQLSLSLAPANTPPPTAPLTGTGSSGSNASAAATAGNGSGSEVTKPVLMREEGGQLVAEAGGVRAVWNTATAQLVTLQHVTGSSAPQDLLYSEAEHCDTSPLAPLSLQLHRAPTSNDRGGYLALWAAAGTSGPLDGPYDSTLSWSQREGDGAAVVKTAYTLRPHGGNVRLCELAVKVGELASRAPTVRQQFHGERVHNQANGYVRAAAAAVTAMAPSPAAATVPARAAAAAAAGGGGSASAASSSSSGEPLLLLLLLLLLLHARRALLLARPLSLAPVVVGALHQVRLLILEYVQHLAVAQLLGVLAQPHPETDGVVSSVALASMEMAGLTSEETTFVRAVAAAYRLGHAPLPAAQQGVRLWVPSVPSCTTHPIGEGMSAAPEDTSPATEAHEPTTTSSSSSAQPISSSAQPSSSSSSTQPSGSSAQPGSTTTSSAQPSSSGSNAQQQQQQQQQQQLEAQNADALLHALGEVSCEALYVLDGSGALSVEYSVSVPPTWPVLARVGVRLLLPAEPLTHVQWLGRGPHENYPDRLASAPVGLYESSVRDLFVPYIRPGECGARCYTSWVTFKPAPASAADGDSSSAPSLSIAVAEPFAFSAHRLLPEDLDVKHPEELPARPFTAVNLDHSIMGIGGDDSWSASVHAEHLILPGHFRFAFKLRVI</sequence>
<dbReference type="Gene3D" id="2.70.98.10">
    <property type="match status" value="1"/>
</dbReference>
<dbReference type="InterPro" id="IPR013783">
    <property type="entry name" value="Ig-like_fold"/>
</dbReference>
<dbReference type="InterPro" id="IPR017853">
    <property type="entry name" value="GH"/>
</dbReference>
<dbReference type="SUPFAM" id="SSF49303">
    <property type="entry name" value="beta-Galactosidase/glucuronidase domain"/>
    <property type="match status" value="1"/>
</dbReference>
<evidence type="ECO:0000256" key="2">
    <source>
        <dbReference type="ARBA" id="ARBA00007401"/>
    </source>
</evidence>
<dbReference type="Gene3D" id="2.60.40.10">
    <property type="entry name" value="Immunoglobulins"/>
    <property type="match status" value="1"/>
</dbReference>
<evidence type="ECO:0000256" key="1">
    <source>
        <dbReference type="ARBA" id="ARBA00001412"/>
    </source>
</evidence>
<dbReference type="InterPro" id="IPR036156">
    <property type="entry name" value="Beta-gal/glucu_dom_sf"/>
</dbReference>
<dbReference type="InterPro" id="IPR006104">
    <property type="entry name" value="Glyco_hydro_2_N"/>
</dbReference>
<dbReference type="Proteomes" id="UP000664859">
    <property type="component" value="Unassembled WGS sequence"/>
</dbReference>
<evidence type="ECO:0000256" key="3">
    <source>
        <dbReference type="ARBA" id="ARBA00012756"/>
    </source>
</evidence>
<dbReference type="InterPro" id="IPR006101">
    <property type="entry name" value="Glyco_hydro_2"/>
</dbReference>
<accession>A0A835ZBT9</accession>
<dbReference type="GO" id="GO:0005990">
    <property type="term" value="P:lactose catabolic process"/>
    <property type="evidence" value="ECO:0007669"/>
    <property type="project" value="TreeGrafter"/>
</dbReference>
<evidence type="ECO:0000256" key="6">
    <source>
        <dbReference type="ARBA" id="ARBA00032230"/>
    </source>
</evidence>
<evidence type="ECO:0000256" key="7">
    <source>
        <dbReference type="SAM" id="MobiDB-lite"/>
    </source>
</evidence>
<dbReference type="InterPro" id="IPR006102">
    <property type="entry name" value="Ig-like_GH2"/>
</dbReference>
<dbReference type="InterPro" id="IPR014718">
    <property type="entry name" value="GH-type_carb-bd"/>
</dbReference>
<dbReference type="SUPFAM" id="SSF49785">
    <property type="entry name" value="Galactose-binding domain-like"/>
    <property type="match status" value="1"/>
</dbReference>
<keyword evidence="5" id="KW-0326">Glycosidase</keyword>
<comment type="caution">
    <text evidence="9">The sequence shown here is derived from an EMBL/GenBank/DDBJ whole genome shotgun (WGS) entry which is preliminary data.</text>
</comment>
<dbReference type="PRINTS" id="PR00132">
    <property type="entry name" value="GLHYDRLASE2"/>
</dbReference>
<dbReference type="InterPro" id="IPR006103">
    <property type="entry name" value="Glyco_hydro_2_cat"/>
</dbReference>
<dbReference type="SUPFAM" id="SSF51445">
    <property type="entry name" value="(Trans)glycosidases"/>
    <property type="match status" value="1"/>
</dbReference>
<dbReference type="InterPro" id="IPR011013">
    <property type="entry name" value="Gal_mutarotase_sf_dom"/>
</dbReference>
<dbReference type="Pfam" id="PF02929">
    <property type="entry name" value="Bgal_small_N"/>
    <property type="match status" value="1"/>
</dbReference>
<comment type="similarity">
    <text evidence="2">Belongs to the glycosyl hydrolase 2 family.</text>
</comment>
<gene>
    <name evidence="9" type="ORF">JKP88DRAFT_353163</name>
</gene>
<feature type="region of interest" description="Disordered" evidence="7">
    <location>
        <begin position="382"/>
        <end position="402"/>
    </location>
</feature>
<evidence type="ECO:0000313" key="9">
    <source>
        <dbReference type="EMBL" id="KAG5189277.1"/>
    </source>
</evidence>
<protein>
    <recommendedName>
        <fullName evidence="3">beta-galactosidase</fullName>
        <ecNumber evidence="3">3.2.1.23</ecNumber>
    </recommendedName>
    <alternativeName>
        <fullName evidence="6">Lactase</fullName>
    </alternativeName>
</protein>
<dbReference type="PANTHER" id="PTHR46323:SF2">
    <property type="entry name" value="BETA-GALACTOSIDASE"/>
    <property type="match status" value="1"/>
</dbReference>
<feature type="compositionally biased region" description="Gly residues" evidence="7">
    <location>
        <begin position="307"/>
        <end position="316"/>
    </location>
</feature>
<dbReference type="OrthoDB" id="408320at2759"/>
<evidence type="ECO:0000313" key="10">
    <source>
        <dbReference type="Proteomes" id="UP000664859"/>
    </source>
</evidence>
<dbReference type="PANTHER" id="PTHR46323">
    <property type="entry name" value="BETA-GALACTOSIDASE"/>
    <property type="match status" value="1"/>
</dbReference>
<keyword evidence="4 9" id="KW-0378">Hydrolase</keyword>
<dbReference type="GO" id="GO:0030246">
    <property type="term" value="F:carbohydrate binding"/>
    <property type="evidence" value="ECO:0007669"/>
    <property type="project" value="InterPro"/>
</dbReference>
<dbReference type="EMBL" id="JAFCMP010000054">
    <property type="protein sequence ID" value="KAG5189277.1"/>
    <property type="molecule type" value="Genomic_DNA"/>
</dbReference>
<dbReference type="InterPro" id="IPR050347">
    <property type="entry name" value="Bact_Beta-galactosidase"/>
</dbReference>
<dbReference type="Pfam" id="PF00703">
    <property type="entry name" value="Glyco_hydro_2"/>
    <property type="match status" value="1"/>
</dbReference>
<feature type="compositionally biased region" description="Low complexity" evidence="7">
    <location>
        <begin position="1200"/>
        <end position="1261"/>
    </location>
</feature>
<dbReference type="GO" id="GO:0009341">
    <property type="term" value="C:beta-galactosidase complex"/>
    <property type="evidence" value="ECO:0007669"/>
    <property type="project" value="InterPro"/>
</dbReference>
<dbReference type="Pfam" id="PF02836">
    <property type="entry name" value="Glyco_hydro_2_C"/>
    <property type="match status" value="1"/>
</dbReference>
<dbReference type="SUPFAM" id="SSF74650">
    <property type="entry name" value="Galactose mutarotase-like"/>
    <property type="match status" value="1"/>
</dbReference>
<organism evidence="9 10">
    <name type="scientific">Tribonema minus</name>
    <dbReference type="NCBI Taxonomy" id="303371"/>
    <lineage>
        <taxon>Eukaryota</taxon>
        <taxon>Sar</taxon>
        <taxon>Stramenopiles</taxon>
        <taxon>Ochrophyta</taxon>
        <taxon>PX clade</taxon>
        <taxon>Xanthophyceae</taxon>
        <taxon>Tribonematales</taxon>
        <taxon>Tribonemataceae</taxon>
        <taxon>Tribonema</taxon>
    </lineage>
</organism>
<dbReference type="Gene3D" id="2.60.120.260">
    <property type="entry name" value="Galactose-binding domain-like"/>
    <property type="match status" value="1"/>
</dbReference>
<evidence type="ECO:0000259" key="8">
    <source>
        <dbReference type="SMART" id="SM01038"/>
    </source>
</evidence>